<keyword evidence="2" id="KW-0472">Membrane</keyword>
<organism evidence="3 4">
    <name type="scientific">Rhynchosporium agropyri</name>
    <dbReference type="NCBI Taxonomy" id="914238"/>
    <lineage>
        <taxon>Eukaryota</taxon>
        <taxon>Fungi</taxon>
        <taxon>Dikarya</taxon>
        <taxon>Ascomycota</taxon>
        <taxon>Pezizomycotina</taxon>
        <taxon>Leotiomycetes</taxon>
        <taxon>Helotiales</taxon>
        <taxon>Ploettnerulaceae</taxon>
        <taxon>Rhynchosporium</taxon>
    </lineage>
</organism>
<dbReference type="EMBL" id="FJUX01000066">
    <property type="protein sequence ID" value="CZT04017.1"/>
    <property type="molecule type" value="Genomic_DNA"/>
</dbReference>
<keyword evidence="4" id="KW-1185">Reference proteome</keyword>
<dbReference type="GO" id="GO:0000184">
    <property type="term" value="P:nuclear-transcribed mRNA catabolic process, nonsense-mediated decay"/>
    <property type="evidence" value="ECO:0007669"/>
    <property type="project" value="TreeGrafter"/>
</dbReference>
<feature type="region of interest" description="Disordered" evidence="1">
    <location>
        <begin position="1"/>
        <end position="20"/>
    </location>
</feature>
<dbReference type="Proteomes" id="UP000178912">
    <property type="component" value="Unassembled WGS sequence"/>
</dbReference>
<sequence length="838" mass="96207">MPERLGGDEKAMLNIRPKPEPRTKQLWIDTETPTSKPSVMDPSNITSVQAHKLRAQGLLDRSKKSFLTTASLSRYSVSAQSGRIIIAGTQSLRQGSFNTIQQPETRPISQEQLVAQVKDIYAGLVMVEARCVEVNKKQAILAQADPTSQPNLDKEQWQALIALHRTLLHEHHDFFLASQHPSASPASLRLASKYAMPAKMWRHGIHSFLELLRHRLPASLDHMLAFIYLAYSMMALLYETVTAFEDTWLECLDDLGRFRIALEDDDIRDRVVWTRVAQGWYDIARTFSRSPTTGRLYHHLAILTRSNALEQLFYDSKSLCVVVPLTSARESLTLVEQIYDSPDRRYRLPPLGIAFVKAHGFWFTNRNIEKFELNVEEFSGSLDHQIGRITTKSIGFASKTHPSCEGMDDEFIKNSFLFSMKRVRHLKNQTLGIVLKRIGDPNGLPFVHGTVVFLWYLRKNIVDMYPLDISFPWRPSSSILNAFPWSYRRYDRRRDYTPRRPIKGDSRLPQDFSIQGLLWTETYYHDVWFTIKRAEEEEMYSAVTTMSPNRRRWISWPAHRIASIGKRMAKVITAALQNKSFRHATFVIQILNLFPTTLASVINKMDLTTTETNPQLGRNGDGPSQYFKHLWLLLRDENSGPIIENTIMAAILSSSYFVITYLNHGSRARTPILPLAGSSASRRWLEDDLLPIATTLISIYTLYLGNGELESDWQLAMLATHNVCLSIKFMQQELSKFPRTQRPAEFIMASTSLFWSGLLTKFFVFDEGRYRNPLIQAAILLPLMNLYLTILWIRLFRNSGISQAFEEGELTSTIRTSWATWSFPIMAILLILLLLVKF</sequence>
<feature type="transmembrane region" description="Helical" evidence="2">
    <location>
        <begin position="816"/>
        <end position="836"/>
    </location>
</feature>
<feature type="transmembrane region" description="Helical" evidence="2">
    <location>
        <begin position="777"/>
        <end position="796"/>
    </location>
</feature>
<accession>A0A1E1L0H9</accession>
<dbReference type="OrthoDB" id="2017974at2759"/>
<evidence type="ECO:0000313" key="4">
    <source>
        <dbReference type="Proteomes" id="UP000178912"/>
    </source>
</evidence>
<keyword evidence="2" id="KW-1133">Transmembrane helix</keyword>
<dbReference type="GO" id="GO:0042162">
    <property type="term" value="F:telomeric DNA binding"/>
    <property type="evidence" value="ECO:0007669"/>
    <property type="project" value="TreeGrafter"/>
</dbReference>
<keyword evidence="2" id="KW-0812">Transmembrane</keyword>
<protein>
    <recommendedName>
        <fullName evidence="5">DNA/RNA-binding domain-containing protein</fullName>
    </recommendedName>
</protein>
<dbReference type="Gene3D" id="1.25.40.10">
    <property type="entry name" value="Tetratricopeptide repeat domain"/>
    <property type="match status" value="1"/>
</dbReference>
<feature type="transmembrane region" description="Helical" evidence="2">
    <location>
        <begin position="746"/>
        <end position="765"/>
    </location>
</feature>
<dbReference type="GO" id="GO:0070034">
    <property type="term" value="F:telomerase RNA binding"/>
    <property type="evidence" value="ECO:0007669"/>
    <property type="project" value="TreeGrafter"/>
</dbReference>
<dbReference type="PANTHER" id="PTHR15696">
    <property type="entry name" value="SMG-7 SUPPRESSOR WITH MORPHOLOGICAL EFFECT ON GENITALIA PROTEIN 7"/>
    <property type="match status" value="1"/>
</dbReference>
<gene>
    <name evidence="3" type="ORF">RAG0_10609</name>
</gene>
<dbReference type="SUPFAM" id="SSF48452">
    <property type="entry name" value="TPR-like"/>
    <property type="match status" value="1"/>
</dbReference>
<evidence type="ECO:0000256" key="1">
    <source>
        <dbReference type="SAM" id="MobiDB-lite"/>
    </source>
</evidence>
<dbReference type="FunFam" id="1.25.40.10:FF:000202">
    <property type="entry name" value="Unplaced genomic scaffold supercont1.7, whole genome shotgun sequence"/>
    <property type="match status" value="1"/>
</dbReference>
<dbReference type="InterPro" id="IPR045153">
    <property type="entry name" value="Est1/Ebs1-like"/>
</dbReference>
<proteinExistence type="predicted"/>
<dbReference type="GO" id="GO:0005697">
    <property type="term" value="C:telomerase holoenzyme complex"/>
    <property type="evidence" value="ECO:0007669"/>
    <property type="project" value="TreeGrafter"/>
</dbReference>
<evidence type="ECO:0000256" key="2">
    <source>
        <dbReference type="SAM" id="Phobius"/>
    </source>
</evidence>
<reference evidence="4" key="1">
    <citation type="submission" date="2016-03" db="EMBL/GenBank/DDBJ databases">
        <authorList>
            <person name="Guldener U."/>
        </authorList>
    </citation>
    <scope>NUCLEOTIDE SEQUENCE [LARGE SCALE GENOMIC DNA]</scope>
    <source>
        <strain evidence="4">04CH-RAC-A.6.1</strain>
    </source>
</reference>
<evidence type="ECO:0008006" key="5">
    <source>
        <dbReference type="Google" id="ProtNLM"/>
    </source>
</evidence>
<dbReference type="InterPro" id="IPR011990">
    <property type="entry name" value="TPR-like_helical_dom_sf"/>
</dbReference>
<dbReference type="AlphaFoldDB" id="A0A1E1L0H9"/>
<evidence type="ECO:0000313" key="3">
    <source>
        <dbReference type="EMBL" id="CZT04017.1"/>
    </source>
</evidence>
<name>A0A1E1L0H9_9HELO</name>
<dbReference type="PANTHER" id="PTHR15696:SF0">
    <property type="entry name" value="TELOMERASE-BINDING PROTEIN EST1A"/>
    <property type="match status" value="1"/>
</dbReference>